<dbReference type="InterPro" id="IPR002125">
    <property type="entry name" value="CMP_dCMP_dom"/>
</dbReference>
<reference evidence="16" key="1">
    <citation type="journal article" date="2018" name="Nat. Microbiol.">
        <title>Leveraging single-cell genomics to expand the fungal tree of life.</title>
        <authorList>
            <person name="Ahrendt S.R."/>
            <person name="Quandt C.A."/>
            <person name="Ciobanu D."/>
            <person name="Clum A."/>
            <person name="Salamov A."/>
            <person name="Andreopoulos B."/>
            <person name="Cheng J.F."/>
            <person name="Woyke T."/>
            <person name="Pelin A."/>
            <person name="Henrissat B."/>
            <person name="Reynolds N.K."/>
            <person name="Benny G.L."/>
            <person name="Smith M.E."/>
            <person name="James T.Y."/>
            <person name="Grigoriev I.V."/>
        </authorList>
    </citation>
    <scope>NUCLEOTIDE SEQUENCE [LARGE SCALE GENOMIC DNA]</scope>
    <source>
        <strain evidence="16">ATCC 52028</strain>
    </source>
</reference>
<evidence type="ECO:0000256" key="6">
    <source>
        <dbReference type="ARBA" id="ARBA00022801"/>
    </source>
</evidence>
<evidence type="ECO:0000256" key="9">
    <source>
        <dbReference type="ARBA" id="ARBA00049558"/>
    </source>
</evidence>
<dbReference type="GO" id="GO:0005829">
    <property type="term" value="C:cytosol"/>
    <property type="evidence" value="ECO:0007669"/>
    <property type="project" value="TreeGrafter"/>
</dbReference>
<protein>
    <recommendedName>
        <fullName evidence="4 13">Cytidine deaminase</fullName>
        <ecNumber evidence="4 13">3.5.4.5</ecNumber>
    </recommendedName>
    <alternativeName>
        <fullName evidence="8 13">Cytidine aminohydrolase</fullName>
    </alternativeName>
</protein>
<dbReference type="Pfam" id="PF00383">
    <property type="entry name" value="dCMP_cyt_deam_1"/>
    <property type="match status" value="1"/>
</dbReference>
<evidence type="ECO:0000256" key="11">
    <source>
        <dbReference type="PIRSR" id="PIRSR606262-2"/>
    </source>
</evidence>
<dbReference type="Proteomes" id="UP000268535">
    <property type="component" value="Unassembled WGS sequence"/>
</dbReference>
<name>A0A4P9X105_9FUNG</name>
<keyword evidence="5 12" id="KW-0479">Metal-binding</keyword>
<dbReference type="NCBIfam" id="NF004064">
    <property type="entry name" value="PRK05578.1"/>
    <property type="match status" value="1"/>
</dbReference>
<evidence type="ECO:0000256" key="1">
    <source>
        <dbReference type="ARBA" id="ARBA00001947"/>
    </source>
</evidence>
<dbReference type="AlphaFoldDB" id="A0A4P9X105"/>
<dbReference type="FunFam" id="3.40.140.10:FF:000008">
    <property type="entry name" value="Cytidine deaminase"/>
    <property type="match status" value="1"/>
</dbReference>
<feature type="active site" description="Proton donor" evidence="10">
    <location>
        <position position="71"/>
    </location>
</feature>
<dbReference type="InterPro" id="IPR016193">
    <property type="entry name" value="Cytidine_deaminase-like"/>
</dbReference>
<comment type="cofactor">
    <cofactor evidence="1 12 13">
        <name>Zn(2+)</name>
        <dbReference type="ChEBI" id="CHEBI:29105"/>
    </cofactor>
</comment>
<keyword evidence="6 13" id="KW-0378">Hydrolase</keyword>
<evidence type="ECO:0000256" key="12">
    <source>
        <dbReference type="PIRSR" id="PIRSR606262-3"/>
    </source>
</evidence>
<sequence>MNPADLFADSDPERQHAAEQRLRRIAHEAKVMAYAPYSQFRVGAALLTRSGQIFTGCNVENASYGAGICAERTAFVKAISEGHLQFDAVCVASDATEGPTWPCGICRQFMVEYGADLEVIATSAADHLVRLKLRSILPLFFGPADL</sequence>
<dbReference type="GO" id="GO:0072527">
    <property type="term" value="P:pyrimidine-containing compound metabolic process"/>
    <property type="evidence" value="ECO:0007669"/>
    <property type="project" value="UniProtKB-ARBA"/>
</dbReference>
<evidence type="ECO:0000256" key="8">
    <source>
        <dbReference type="ARBA" id="ARBA00032005"/>
    </source>
</evidence>
<dbReference type="InterPro" id="IPR006262">
    <property type="entry name" value="Cyt_deam_tetra"/>
</dbReference>
<dbReference type="PANTHER" id="PTHR11644">
    <property type="entry name" value="CYTIDINE DEAMINASE"/>
    <property type="match status" value="1"/>
</dbReference>
<evidence type="ECO:0000256" key="7">
    <source>
        <dbReference type="ARBA" id="ARBA00022833"/>
    </source>
</evidence>
<comment type="catalytic activity">
    <reaction evidence="9 13">
        <text>cytidine + H2O + H(+) = uridine + NH4(+)</text>
        <dbReference type="Rhea" id="RHEA:16069"/>
        <dbReference type="ChEBI" id="CHEBI:15377"/>
        <dbReference type="ChEBI" id="CHEBI:15378"/>
        <dbReference type="ChEBI" id="CHEBI:16704"/>
        <dbReference type="ChEBI" id="CHEBI:17562"/>
        <dbReference type="ChEBI" id="CHEBI:28938"/>
        <dbReference type="EC" id="3.5.4.5"/>
    </reaction>
</comment>
<accession>A0A4P9X105</accession>
<feature type="binding site" evidence="12">
    <location>
        <position position="106"/>
    </location>
    <ligand>
        <name>Zn(2+)</name>
        <dbReference type="ChEBI" id="CHEBI:29105"/>
        <note>catalytic</note>
    </ligand>
</feature>
<proteinExistence type="inferred from homology"/>
<dbReference type="GO" id="GO:0008270">
    <property type="term" value="F:zinc ion binding"/>
    <property type="evidence" value="ECO:0007669"/>
    <property type="project" value="UniProtKB-UniRule"/>
</dbReference>
<dbReference type="EMBL" id="ML009187">
    <property type="protein sequence ID" value="RKO97710.1"/>
    <property type="molecule type" value="Genomic_DNA"/>
</dbReference>
<evidence type="ECO:0000256" key="3">
    <source>
        <dbReference type="ARBA" id="ARBA00006576"/>
    </source>
</evidence>
<feature type="binding site" evidence="11">
    <location>
        <begin position="58"/>
        <end position="64"/>
    </location>
    <ligand>
        <name>substrate</name>
    </ligand>
</feature>
<comment type="catalytic activity">
    <reaction evidence="13">
        <text>2'-deoxycytidine + H2O + H(+) = 2'-deoxyuridine + NH4(+)</text>
        <dbReference type="Rhea" id="RHEA:13433"/>
        <dbReference type="ChEBI" id="CHEBI:15377"/>
        <dbReference type="ChEBI" id="CHEBI:15378"/>
        <dbReference type="ChEBI" id="CHEBI:15698"/>
        <dbReference type="ChEBI" id="CHEBI:16450"/>
        <dbReference type="ChEBI" id="CHEBI:28938"/>
        <dbReference type="EC" id="3.5.4.5"/>
    </reaction>
</comment>
<dbReference type="InterPro" id="IPR050202">
    <property type="entry name" value="Cyt/Deoxycyt_deaminase"/>
</dbReference>
<feature type="non-terminal residue" evidence="15">
    <location>
        <position position="146"/>
    </location>
</feature>
<feature type="binding site" evidence="12">
    <location>
        <position position="69"/>
    </location>
    <ligand>
        <name>Zn(2+)</name>
        <dbReference type="ChEBI" id="CHEBI:29105"/>
        <note>catalytic</note>
    </ligand>
</feature>
<evidence type="ECO:0000259" key="14">
    <source>
        <dbReference type="PROSITE" id="PS51747"/>
    </source>
</evidence>
<evidence type="ECO:0000313" key="15">
    <source>
        <dbReference type="EMBL" id="RKO97710.1"/>
    </source>
</evidence>
<evidence type="ECO:0000256" key="5">
    <source>
        <dbReference type="ARBA" id="ARBA00022723"/>
    </source>
</evidence>
<dbReference type="GO" id="GO:0055086">
    <property type="term" value="P:nucleobase-containing small molecule metabolic process"/>
    <property type="evidence" value="ECO:0007669"/>
    <property type="project" value="UniProtKB-ARBA"/>
</dbReference>
<gene>
    <name evidence="15" type="ORF">CAUPRSCDRAFT_6103</name>
</gene>
<dbReference type="NCBIfam" id="TIGR01354">
    <property type="entry name" value="cyt_deam_tetra"/>
    <property type="match status" value="1"/>
</dbReference>
<evidence type="ECO:0000256" key="10">
    <source>
        <dbReference type="PIRSR" id="PIRSR606262-1"/>
    </source>
</evidence>
<dbReference type="GO" id="GO:0004126">
    <property type="term" value="F:cytidine deaminase activity"/>
    <property type="evidence" value="ECO:0007669"/>
    <property type="project" value="UniProtKB-UniRule"/>
</dbReference>
<dbReference type="PROSITE" id="PS51747">
    <property type="entry name" value="CYT_DCMP_DEAMINASES_2"/>
    <property type="match status" value="1"/>
</dbReference>
<feature type="domain" description="CMP/dCMP-type deaminase" evidence="14">
    <location>
        <begin position="17"/>
        <end position="144"/>
    </location>
</feature>
<feature type="binding site" evidence="12">
    <location>
        <position position="103"/>
    </location>
    <ligand>
        <name>Zn(2+)</name>
        <dbReference type="ChEBI" id="CHEBI:29105"/>
        <note>catalytic</note>
    </ligand>
</feature>
<comment type="similarity">
    <text evidence="3 13">Belongs to the cytidine and deoxycytidylate deaminase family.</text>
</comment>
<dbReference type="Gene3D" id="3.40.140.10">
    <property type="entry name" value="Cytidine Deaminase, domain 2"/>
    <property type="match status" value="1"/>
</dbReference>
<dbReference type="SUPFAM" id="SSF53927">
    <property type="entry name" value="Cytidine deaminase-like"/>
    <property type="match status" value="1"/>
</dbReference>
<dbReference type="EC" id="3.5.4.5" evidence="4 13"/>
<comment type="function">
    <text evidence="2 13">This enzyme scavenges exogenous and endogenous cytidine and 2'-deoxycytidine for UMP synthesis.</text>
</comment>
<dbReference type="CDD" id="cd01283">
    <property type="entry name" value="cytidine_deaminase"/>
    <property type="match status" value="1"/>
</dbReference>
<evidence type="ECO:0000256" key="2">
    <source>
        <dbReference type="ARBA" id="ARBA00003949"/>
    </source>
</evidence>
<evidence type="ECO:0000256" key="13">
    <source>
        <dbReference type="RuleBase" id="RU364006"/>
    </source>
</evidence>
<organism evidence="15 16">
    <name type="scientific">Caulochytrium protostelioides</name>
    <dbReference type="NCBI Taxonomy" id="1555241"/>
    <lineage>
        <taxon>Eukaryota</taxon>
        <taxon>Fungi</taxon>
        <taxon>Fungi incertae sedis</taxon>
        <taxon>Chytridiomycota</taxon>
        <taxon>Chytridiomycota incertae sedis</taxon>
        <taxon>Chytridiomycetes</taxon>
        <taxon>Caulochytriales</taxon>
        <taxon>Caulochytriaceae</taxon>
        <taxon>Caulochytrium</taxon>
    </lineage>
</organism>
<evidence type="ECO:0000313" key="16">
    <source>
        <dbReference type="Proteomes" id="UP000268535"/>
    </source>
</evidence>
<keyword evidence="7 12" id="KW-0862">Zinc</keyword>
<evidence type="ECO:0000256" key="4">
    <source>
        <dbReference type="ARBA" id="ARBA00012783"/>
    </source>
</evidence>
<dbReference type="PANTHER" id="PTHR11644:SF2">
    <property type="entry name" value="CYTIDINE DEAMINASE"/>
    <property type="match status" value="1"/>
</dbReference>